<feature type="domain" description="HotDog ACOT-type" evidence="4">
    <location>
        <begin position="162"/>
        <end position="274"/>
    </location>
</feature>
<evidence type="ECO:0000313" key="6">
    <source>
        <dbReference type="Proteomes" id="UP000638848"/>
    </source>
</evidence>
<reference evidence="5" key="1">
    <citation type="journal article" date="2014" name="Int. J. Syst. Evol. Microbiol.">
        <title>Complete genome sequence of Corynebacterium casei LMG S-19264T (=DSM 44701T), isolated from a smear-ripened cheese.</title>
        <authorList>
            <consortium name="US DOE Joint Genome Institute (JGI-PGF)"/>
            <person name="Walter F."/>
            <person name="Albersmeier A."/>
            <person name="Kalinowski J."/>
            <person name="Ruckert C."/>
        </authorList>
    </citation>
    <scope>NUCLEOTIDE SEQUENCE</scope>
    <source>
        <strain evidence="5">CGMCC 1.12187</strain>
    </source>
</reference>
<dbReference type="PANTHER" id="PTHR11049:SF16">
    <property type="entry name" value="PROTEIN VDLD"/>
    <property type="match status" value="1"/>
</dbReference>
<evidence type="ECO:0000256" key="2">
    <source>
        <dbReference type="ARBA" id="ARBA00022801"/>
    </source>
</evidence>
<dbReference type="Proteomes" id="UP000638848">
    <property type="component" value="Unassembled WGS sequence"/>
</dbReference>
<evidence type="ECO:0000256" key="3">
    <source>
        <dbReference type="PROSITE-ProRule" id="PRU01106"/>
    </source>
</evidence>
<dbReference type="InterPro" id="IPR006683">
    <property type="entry name" value="Thioestr_dom"/>
</dbReference>
<proteinExistence type="inferred from homology"/>
<organism evidence="5 6">
    <name type="scientific">Kocuria dechangensis</name>
    <dbReference type="NCBI Taxonomy" id="1176249"/>
    <lineage>
        <taxon>Bacteria</taxon>
        <taxon>Bacillati</taxon>
        <taxon>Actinomycetota</taxon>
        <taxon>Actinomycetes</taxon>
        <taxon>Micrococcales</taxon>
        <taxon>Micrococcaceae</taxon>
        <taxon>Kocuria</taxon>
    </lineage>
</organism>
<gene>
    <name evidence="5" type="ORF">GCM10011374_16210</name>
</gene>
<feature type="domain" description="HotDog ACOT-type" evidence="4">
    <location>
        <begin position="3"/>
        <end position="115"/>
    </location>
</feature>
<keyword evidence="6" id="KW-1185">Reference proteome</keyword>
<sequence length="324" mass="35877">MAARDTAVLRFLAAPTDAGRTGTVDGGRVLEWIDKAAYACAVGWSRSYCVTAYVGNIHFDRPVSVGDMVEVAATIVYTGRTSMHIRVEVASADPREPGVTLKDTCLIIMVAVDQDGRPTPVPQWAPETEYERRQWTVTQRRIELRSTIEKLMAEQKYTDEGTAEETVLRFLAAPTDINWGGKVHGGTAMRWIDEAAYVCGAKWAGRPVIAVYAGGVRFYRPMHIGHLVEIRARLIHTAARGLHISVNVWSGDPATGQLELTTNCLMVMVALDDEGRALPAKQWHPVSQEDKDLDAFAQELVRLRAEFPDSYRKIDPSISLLPES</sequence>
<keyword evidence="2 3" id="KW-0378">Hydrolase</keyword>
<dbReference type="AlphaFoldDB" id="A0A917LRX5"/>
<dbReference type="EMBL" id="BMEQ01000006">
    <property type="protein sequence ID" value="GGG54116.1"/>
    <property type="molecule type" value="Genomic_DNA"/>
</dbReference>
<name>A0A917LRX5_9MICC</name>
<dbReference type="InterPro" id="IPR033120">
    <property type="entry name" value="HOTDOG_ACOT"/>
</dbReference>
<dbReference type="Gene3D" id="3.10.129.10">
    <property type="entry name" value="Hotdog Thioesterase"/>
    <property type="match status" value="2"/>
</dbReference>
<dbReference type="CDD" id="cd03442">
    <property type="entry name" value="BFIT_BACH"/>
    <property type="match status" value="2"/>
</dbReference>
<dbReference type="InterPro" id="IPR029069">
    <property type="entry name" value="HotDog_dom_sf"/>
</dbReference>
<dbReference type="InterPro" id="IPR040170">
    <property type="entry name" value="Cytosol_ACT"/>
</dbReference>
<dbReference type="PANTHER" id="PTHR11049">
    <property type="entry name" value="ACYL COENZYME A THIOESTER HYDROLASE"/>
    <property type="match status" value="1"/>
</dbReference>
<comment type="caution">
    <text evidence="5">The sequence shown here is derived from an EMBL/GenBank/DDBJ whole genome shotgun (WGS) entry which is preliminary data.</text>
</comment>
<dbReference type="GO" id="GO:0006637">
    <property type="term" value="P:acyl-CoA metabolic process"/>
    <property type="evidence" value="ECO:0007669"/>
    <property type="project" value="TreeGrafter"/>
</dbReference>
<evidence type="ECO:0000256" key="1">
    <source>
        <dbReference type="ARBA" id="ARBA00010458"/>
    </source>
</evidence>
<dbReference type="GO" id="GO:0052816">
    <property type="term" value="F:long-chain fatty acyl-CoA hydrolase activity"/>
    <property type="evidence" value="ECO:0007669"/>
    <property type="project" value="TreeGrafter"/>
</dbReference>
<dbReference type="PROSITE" id="PS51770">
    <property type="entry name" value="HOTDOG_ACOT"/>
    <property type="match status" value="2"/>
</dbReference>
<comment type="similarity">
    <text evidence="1">Belongs to the acyl coenzyme A hydrolase family.</text>
</comment>
<dbReference type="Pfam" id="PF03061">
    <property type="entry name" value="4HBT"/>
    <property type="match status" value="2"/>
</dbReference>
<dbReference type="RefSeq" id="WP_188536020.1">
    <property type="nucleotide sequence ID" value="NZ_BMEQ01000006.1"/>
</dbReference>
<evidence type="ECO:0000259" key="4">
    <source>
        <dbReference type="PROSITE" id="PS51770"/>
    </source>
</evidence>
<evidence type="ECO:0000313" key="5">
    <source>
        <dbReference type="EMBL" id="GGG54116.1"/>
    </source>
</evidence>
<accession>A0A917LRX5</accession>
<dbReference type="SUPFAM" id="SSF54637">
    <property type="entry name" value="Thioesterase/thiol ester dehydrase-isomerase"/>
    <property type="match status" value="2"/>
</dbReference>
<dbReference type="GO" id="GO:0005829">
    <property type="term" value="C:cytosol"/>
    <property type="evidence" value="ECO:0007669"/>
    <property type="project" value="TreeGrafter"/>
</dbReference>
<reference evidence="5" key="2">
    <citation type="submission" date="2020-09" db="EMBL/GenBank/DDBJ databases">
        <authorList>
            <person name="Sun Q."/>
            <person name="Zhou Y."/>
        </authorList>
    </citation>
    <scope>NUCLEOTIDE SEQUENCE</scope>
    <source>
        <strain evidence="5">CGMCC 1.12187</strain>
    </source>
</reference>
<protein>
    <submittedName>
        <fullName evidence="5">Acyl-CoA thioesterase</fullName>
    </submittedName>
</protein>